<dbReference type="InterPro" id="IPR036388">
    <property type="entry name" value="WH-like_DNA-bd_sf"/>
</dbReference>
<organism evidence="1 2">
    <name type="scientific">Malus baccata</name>
    <name type="common">Siberian crab apple</name>
    <name type="synonym">Pyrus baccata</name>
    <dbReference type="NCBI Taxonomy" id="106549"/>
    <lineage>
        <taxon>Eukaryota</taxon>
        <taxon>Viridiplantae</taxon>
        <taxon>Streptophyta</taxon>
        <taxon>Embryophyta</taxon>
        <taxon>Tracheophyta</taxon>
        <taxon>Spermatophyta</taxon>
        <taxon>Magnoliopsida</taxon>
        <taxon>eudicotyledons</taxon>
        <taxon>Gunneridae</taxon>
        <taxon>Pentapetalae</taxon>
        <taxon>rosids</taxon>
        <taxon>fabids</taxon>
        <taxon>Rosales</taxon>
        <taxon>Rosaceae</taxon>
        <taxon>Amygdaloideae</taxon>
        <taxon>Maleae</taxon>
        <taxon>Malus</taxon>
    </lineage>
</organism>
<protein>
    <submittedName>
        <fullName evidence="1">Uncharacterized protein</fullName>
    </submittedName>
</protein>
<proteinExistence type="predicted"/>
<dbReference type="PANTHER" id="PTHR46361:SF1">
    <property type="entry name" value="F26K24.21 PROTEIN"/>
    <property type="match status" value="1"/>
</dbReference>
<evidence type="ECO:0000313" key="2">
    <source>
        <dbReference type="Proteomes" id="UP000315295"/>
    </source>
</evidence>
<dbReference type="EMBL" id="VIEB01000236">
    <property type="protein sequence ID" value="TQD99416.1"/>
    <property type="molecule type" value="Genomic_DNA"/>
</dbReference>
<dbReference type="AlphaFoldDB" id="A0A540MKU6"/>
<dbReference type="InterPro" id="IPR036390">
    <property type="entry name" value="WH_DNA-bd_sf"/>
</dbReference>
<keyword evidence="2" id="KW-1185">Reference proteome</keyword>
<evidence type="ECO:0000313" key="1">
    <source>
        <dbReference type="EMBL" id="TQD99416.1"/>
    </source>
</evidence>
<dbReference type="Gene3D" id="1.10.10.10">
    <property type="entry name" value="Winged helix-like DNA-binding domain superfamily/Winged helix DNA-binding domain"/>
    <property type="match status" value="1"/>
</dbReference>
<dbReference type="SUPFAM" id="SSF46785">
    <property type="entry name" value="Winged helix' DNA-binding domain"/>
    <property type="match status" value="1"/>
</dbReference>
<dbReference type="STRING" id="106549.A0A540MKU6"/>
<dbReference type="PANTHER" id="PTHR46361">
    <property type="entry name" value="ELECTRON CARRIER/ PROTEIN DISULFIDE OXIDOREDUCTASE"/>
    <property type="match status" value="1"/>
</dbReference>
<accession>A0A540MKU6</accession>
<comment type="caution">
    <text evidence="1">The sequence shown here is derived from an EMBL/GenBank/DDBJ whole genome shotgun (WGS) entry which is preliminary data.</text>
</comment>
<sequence>MEINIDVYLNRKKDLVERTDDSYVPHIFFNEKLFGGLVALNSLRSSGGSKCPYGAPPPLVYGFDDLDKEELPDQMMGIFKVLRLKLPIQDRLMKMKIVKNYFAGSEMVKVLIQHLDCGHPTVYTRPTSTFFTSPPFFLLHPIHLHPLKNP</sequence>
<name>A0A540MKU6_MALBA</name>
<reference evidence="1 2" key="1">
    <citation type="journal article" date="2019" name="G3 (Bethesda)">
        <title>Sequencing of a Wild Apple (Malus baccata) Genome Unravels the Differences Between Cultivated and Wild Apple Species Regarding Disease Resistance and Cold Tolerance.</title>
        <authorList>
            <person name="Chen X."/>
        </authorList>
    </citation>
    <scope>NUCLEOTIDE SEQUENCE [LARGE SCALE GENOMIC DNA]</scope>
    <source>
        <strain evidence="2">cv. Shandingzi</strain>
        <tissue evidence="1">Leaves</tissue>
    </source>
</reference>
<gene>
    <name evidence="1" type="ORF">C1H46_014986</name>
</gene>
<dbReference type="Proteomes" id="UP000315295">
    <property type="component" value="Unassembled WGS sequence"/>
</dbReference>